<dbReference type="InterPro" id="IPR010666">
    <property type="entry name" value="Znf_GRF"/>
</dbReference>
<comment type="caution">
    <text evidence="6">The sequence shown here is derived from an EMBL/GenBank/DDBJ whole genome shotgun (WGS) entry which is preliminary data.</text>
</comment>
<proteinExistence type="predicted"/>
<dbReference type="AlphaFoldDB" id="A0A2G9GBU2"/>
<keyword evidence="1" id="KW-0479">Metal-binding</keyword>
<name>A0A2G9GBU2_9LAMI</name>
<dbReference type="PROSITE" id="PS51999">
    <property type="entry name" value="ZF_GRF"/>
    <property type="match status" value="1"/>
</dbReference>
<evidence type="ECO:0000313" key="7">
    <source>
        <dbReference type="Proteomes" id="UP000231279"/>
    </source>
</evidence>
<evidence type="ECO:0000256" key="2">
    <source>
        <dbReference type="ARBA" id="ARBA00022771"/>
    </source>
</evidence>
<organism evidence="6 7">
    <name type="scientific">Handroanthus impetiginosus</name>
    <dbReference type="NCBI Taxonomy" id="429701"/>
    <lineage>
        <taxon>Eukaryota</taxon>
        <taxon>Viridiplantae</taxon>
        <taxon>Streptophyta</taxon>
        <taxon>Embryophyta</taxon>
        <taxon>Tracheophyta</taxon>
        <taxon>Spermatophyta</taxon>
        <taxon>Magnoliopsida</taxon>
        <taxon>eudicotyledons</taxon>
        <taxon>Gunneridae</taxon>
        <taxon>Pentapetalae</taxon>
        <taxon>asterids</taxon>
        <taxon>lamiids</taxon>
        <taxon>Lamiales</taxon>
        <taxon>Bignoniaceae</taxon>
        <taxon>Crescentiina</taxon>
        <taxon>Tabebuia alliance</taxon>
        <taxon>Handroanthus</taxon>
    </lineage>
</organism>
<accession>A0A2G9GBU2</accession>
<gene>
    <name evidence="6" type="ORF">CDL12_24730</name>
</gene>
<reference evidence="7" key="1">
    <citation type="journal article" date="2018" name="Gigascience">
        <title>Genome assembly of the Pink Ipe (Handroanthus impetiginosus, Bignoniaceae), a highly valued, ecologically keystone Neotropical timber forest tree.</title>
        <authorList>
            <person name="Silva-Junior O.B."/>
            <person name="Grattapaglia D."/>
            <person name="Novaes E."/>
            <person name="Collevatti R.G."/>
        </authorList>
    </citation>
    <scope>NUCLEOTIDE SEQUENCE [LARGE SCALE GENOMIC DNA]</scope>
    <source>
        <strain evidence="7">cv. UFG-1</strain>
    </source>
</reference>
<dbReference type="Proteomes" id="UP000231279">
    <property type="component" value="Unassembled WGS sequence"/>
</dbReference>
<protein>
    <recommendedName>
        <fullName evidence="5">GRF-type domain-containing protein</fullName>
    </recommendedName>
</protein>
<dbReference type="Pfam" id="PF06839">
    <property type="entry name" value="Zn_ribbon_GRF"/>
    <property type="match status" value="1"/>
</dbReference>
<evidence type="ECO:0000259" key="5">
    <source>
        <dbReference type="PROSITE" id="PS51999"/>
    </source>
</evidence>
<keyword evidence="7" id="KW-1185">Reference proteome</keyword>
<dbReference type="PANTHER" id="PTHR33248">
    <property type="entry name" value="ZINC ION-BINDING PROTEIN"/>
    <property type="match status" value="1"/>
</dbReference>
<evidence type="ECO:0000256" key="4">
    <source>
        <dbReference type="PROSITE-ProRule" id="PRU01343"/>
    </source>
</evidence>
<dbReference type="GO" id="GO:0008270">
    <property type="term" value="F:zinc ion binding"/>
    <property type="evidence" value="ECO:0007669"/>
    <property type="project" value="UniProtKB-KW"/>
</dbReference>
<evidence type="ECO:0000256" key="3">
    <source>
        <dbReference type="ARBA" id="ARBA00022833"/>
    </source>
</evidence>
<evidence type="ECO:0000256" key="1">
    <source>
        <dbReference type="ARBA" id="ARBA00022723"/>
    </source>
</evidence>
<keyword evidence="2 4" id="KW-0863">Zinc-finger</keyword>
<evidence type="ECO:0000313" key="6">
    <source>
        <dbReference type="EMBL" id="PIN02751.1"/>
    </source>
</evidence>
<sequence>MSEQSSSHRKMEQRFCYCGKGTVRRTSWTDRNLGRRFLSCKSPKEKGGCNFFLSADPPMYGRSVQIIPGLLR</sequence>
<feature type="domain" description="GRF-type" evidence="5">
    <location>
        <begin position="16"/>
        <end position="58"/>
    </location>
</feature>
<dbReference type="OrthoDB" id="2822301at2759"/>
<dbReference type="EMBL" id="NKXS01005783">
    <property type="protein sequence ID" value="PIN02751.1"/>
    <property type="molecule type" value="Genomic_DNA"/>
</dbReference>
<keyword evidence="3" id="KW-0862">Zinc</keyword>